<feature type="domain" description="Activator of Hsp90 ATPase homologue 1/2-like C-terminal" evidence="2">
    <location>
        <begin position="22"/>
        <end position="153"/>
    </location>
</feature>
<organism evidence="3 4">
    <name type="scientific">Sphaerisporangium flaviroseum</name>
    <dbReference type="NCBI Taxonomy" id="509199"/>
    <lineage>
        <taxon>Bacteria</taxon>
        <taxon>Bacillati</taxon>
        <taxon>Actinomycetota</taxon>
        <taxon>Actinomycetes</taxon>
        <taxon>Streptosporangiales</taxon>
        <taxon>Streptosporangiaceae</taxon>
        <taxon>Sphaerisporangium</taxon>
    </lineage>
</organism>
<proteinExistence type="inferred from homology"/>
<dbReference type="Proteomes" id="UP001500888">
    <property type="component" value="Unassembled WGS sequence"/>
</dbReference>
<evidence type="ECO:0000256" key="1">
    <source>
        <dbReference type="ARBA" id="ARBA00006817"/>
    </source>
</evidence>
<dbReference type="Gene3D" id="3.30.530.20">
    <property type="match status" value="1"/>
</dbReference>
<accession>A0ABP7IQX6</accession>
<gene>
    <name evidence="3" type="ORF">GCM10022226_51750</name>
</gene>
<evidence type="ECO:0000259" key="2">
    <source>
        <dbReference type="Pfam" id="PF08327"/>
    </source>
</evidence>
<comment type="caution">
    <text evidence="3">The sequence shown here is derived from an EMBL/GenBank/DDBJ whole genome shotgun (WGS) entry which is preliminary data.</text>
</comment>
<sequence length="160" mass="17482">MTGTSPTSAVSAEYTLTYLLGAPRALVYQAWTDPEHFSHWFGPRVYTTPVSKISMDLRPGGIWRAAVVARDGSEQVLDGVYRELSPPERLVFTTGDPGNTTGDLASVVTIVLNERDGGTEMVFHQAGYNTDQAHADASKAGWLEFFDRLDEHLTGHSPKA</sequence>
<comment type="similarity">
    <text evidence="1">Belongs to the AHA1 family.</text>
</comment>
<name>A0ABP7IQX6_9ACTN</name>
<evidence type="ECO:0000313" key="3">
    <source>
        <dbReference type="EMBL" id="GAA3824684.1"/>
    </source>
</evidence>
<protein>
    <submittedName>
        <fullName evidence="3">SRPBCC domain-containing protein</fullName>
    </submittedName>
</protein>
<reference evidence="4" key="1">
    <citation type="journal article" date="2019" name="Int. J. Syst. Evol. Microbiol.">
        <title>The Global Catalogue of Microorganisms (GCM) 10K type strain sequencing project: providing services to taxonomists for standard genome sequencing and annotation.</title>
        <authorList>
            <consortium name="The Broad Institute Genomics Platform"/>
            <consortium name="The Broad Institute Genome Sequencing Center for Infectious Disease"/>
            <person name="Wu L."/>
            <person name="Ma J."/>
        </authorList>
    </citation>
    <scope>NUCLEOTIDE SEQUENCE [LARGE SCALE GENOMIC DNA]</scope>
    <source>
        <strain evidence="4">JCM 16908</strain>
    </source>
</reference>
<dbReference type="CDD" id="cd07814">
    <property type="entry name" value="SRPBCC_CalC_Aha1-like"/>
    <property type="match status" value="1"/>
</dbReference>
<evidence type="ECO:0000313" key="4">
    <source>
        <dbReference type="Proteomes" id="UP001500888"/>
    </source>
</evidence>
<dbReference type="RefSeq" id="WP_344945317.1">
    <property type="nucleotide sequence ID" value="NZ_BAAAZR010000019.1"/>
</dbReference>
<dbReference type="InterPro" id="IPR023393">
    <property type="entry name" value="START-like_dom_sf"/>
</dbReference>
<dbReference type="Pfam" id="PF08327">
    <property type="entry name" value="AHSA1"/>
    <property type="match status" value="1"/>
</dbReference>
<dbReference type="InterPro" id="IPR013538">
    <property type="entry name" value="ASHA1/2-like_C"/>
</dbReference>
<keyword evidence="4" id="KW-1185">Reference proteome</keyword>
<dbReference type="EMBL" id="BAAAZR010000019">
    <property type="protein sequence ID" value="GAA3824684.1"/>
    <property type="molecule type" value="Genomic_DNA"/>
</dbReference>
<dbReference type="SUPFAM" id="SSF55961">
    <property type="entry name" value="Bet v1-like"/>
    <property type="match status" value="1"/>
</dbReference>